<dbReference type="AlphaFoldDB" id="A0A5M3W4R2"/>
<dbReference type="NCBIfam" id="NF041390">
    <property type="entry name" value="TadE_Rv3655c"/>
    <property type="match status" value="1"/>
</dbReference>
<proteinExistence type="predicted"/>
<dbReference type="Proteomes" id="UP000334990">
    <property type="component" value="Unassembled WGS sequence"/>
</dbReference>
<evidence type="ECO:0000313" key="2">
    <source>
        <dbReference type="EMBL" id="GES02243.1"/>
    </source>
</evidence>
<sequence>MALPALVVVLGGALWAVAVACAQLECVDAARAGARAAARGESADTVRGIVLRSAPDGAQVRVRVDGELAKVEVSATVRPVTGLIVPPVTVSATASSETEPGVTP</sequence>
<accession>A0A5M3W4R2</accession>
<reference evidence="2 3" key="1">
    <citation type="submission" date="2019-10" db="EMBL/GenBank/DDBJ databases">
        <title>Whole genome shotgun sequence of Acrocarpospora corrugata NBRC 13972.</title>
        <authorList>
            <person name="Ichikawa N."/>
            <person name="Kimura A."/>
            <person name="Kitahashi Y."/>
            <person name="Komaki H."/>
            <person name="Oguchi A."/>
        </authorList>
    </citation>
    <scope>NUCLEOTIDE SEQUENCE [LARGE SCALE GENOMIC DNA]</scope>
    <source>
        <strain evidence="2 3">NBRC 13972</strain>
    </source>
</reference>
<evidence type="ECO:0000313" key="3">
    <source>
        <dbReference type="Proteomes" id="UP000334990"/>
    </source>
</evidence>
<keyword evidence="3" id="KW-1185">Reference proteome</keyword>
<dbReference type="InterPro" id="IPR049790">
    <property type="entry name" value="Rv3655c/TadE"/>
</dbReference>
<dbReference type="EMBL" id="BLAD01000056">
    <property type="protein sequence ID" value="GES02243.1"/>
    <property type="molecule type" value="Genomic_DNA"/>
</dbReference>
<evidence type="ECO:0000256" key="1">
    <source>
        <dbReference type="SAM" id="SignalP"/>
    </source>
</evidence>
<gene>
    <name evidence="2" type="ORF">Acor_43080</name>
</gene>
<keyword evidence="1" id="KW-0732">Signal</keyword>
<protein>
    <recommendedName>
        <fullName evidence="4">Pilus biosynthesis protein TadE</fullName>
    </recommendedName>
</protein>
<evidence type="ECO:0008006" key="4">
    <source>
        <dbReference type="Google" id="ProtNLM"/>
    </source>
</evidence>
<name>A0A5M3W4R2_9ACTN</name>
<comment type="caution">
    <text evidence="2">The sequence shown here is derived from an EMBL/GenBank/DDBJ whole genome shotgun (WGS) entry which is preliminary data.</text>
</comment>
<feature type="signal peptide" evidence="1">
    <location>
        <begin position="1"/>
        <end position="20"/>
    </location>
</feature>
<feature type="chain" id="PRO_5039487031" description="Pilus biosynthesis protein TadE" evidence="1">
    <location>
        <begin position="21"/>
        <end position="104"/>
    </location>
</feature>
<organism evidence="2 3">
    <name type="scientific">Acrocarpospora corrugata</name>
    <dbReference type="NCBI Taxonomy" id="35763"/>
    <lineage>
        <taxon>Bacteria</taxon>
        <taxon>Bacillati</taxon>
        <taxon>Actinomycetota</taxon>
        <taxon>Actinomycetes</taxon>
        <taxon>Streptosporangiales</taxon>
        <taxon>Streptosporangiaceae</taxon>
        <taxon>Acrocarpospora</taxon>
    </lineage>
</organism>